<dbReference type="EMBL" id="GBXM01086867">
    <property type="protein sequence ID" value="JAH21710.1"/>
    <property type="molecule type" value="Transcribed_RNA"/>
</dbReference>
<reference evidence="1" key="1">
    <citation type="submission" date="2014-11" db="EMBL/GenBank/DDBJ databases">
        <authorList>
            <person name="Amaro Gonzalez C."/>
        </authorList>
    </citation>
    <scope>NUCLEOTIDE SEQUENCE</scope>
</reference>
<accession>A0A0E9QZN4</accession>
<sequence length="30" mass="3376">MTATARGLNICKYLLFSCYVFASLDFTVNI</sequence>
<evidence type="ECO:0000313" key="1">
    <source>
        <dbReference type="EMBL" id="JAH21710.1"/>
    </source>
</evidence>
<reference evidence="1" key="2">
    <citation type="journal article" date="2015" name="Fish Shellfish Immunol.">
        <title>Early steps in the European eel (Anguilla anguilla)-Vibrio vulnificus interaction in the gills: Role of the RtxA13 toxin.</title>
        <authorList>
            <person name="Callol A."/>
            <person name="Pajuelo D."/>
            <person name="Ebbesson L."/>
            <person name="Teles M."/>
            <person name="MacKenzie S."/>
            <person name="Amaro C."/>
        </authorList>
    </citation>
    <scope>NUCLEOTIDE SEQUENCE</scope>
</reference>
<dbReference type="AlphaFoldDB" id="A0A0E9QZN4"/>
<name>A0A0E9QZN4_ANGAN</name>
<protein>
    <submittedName>
        <fullName evidence="1">Uncharacterized protein</fullName>
    </submittedName>
</protein>
<organism evidence="1">
    <name type="scientific">Anguilla anguilla</name>
    <name type="common">European freshwater eel</name>
    <name type="synonym">Muraena anguilla</name>
    <dbReference type="NCBI Taxonomy" id="7936"/>
    <lineage>
        <taxon>Eukaryota</taxon>
        <taxon>Metazoa</taxon>
        <taxon>Chordata</taxon>
        <taxon>Craniata</taxon>
        <taxon>Vertebrata</taxon>
        <taxon>Euteleostomi</taxon>
        <taxon>Actinopterygii</taxon>
        <taxon>Neopterygii</taxon>
        <taxon>Teleostei</taxon>
        <taxon>Anguilliformes</taxon>
        <taxon>Anguillidae</taxon>
        <taxon>Anguilla</taxon>
    </lineage>
</organism>
<proteinExistence type="predicted"/>